<organism evidence="7 9">
    <name type="scientific">Ardenticatena maritima</name>
    <dbReference type="NCBI Taxonomy" id="872965"/>
    <lineage>
        <taxon>Bacteria</taxon>
        <taxon>Bacillati</taxon>
        <taxon>Chloroflexota</taxon>
        <taxon>Ardenticatenia</taxon>
        <taxon>Ardenticatenales</taxon>
        <taxon>Ardenticatenaceae</taxon>
        <taxon>Ardenticatena</taxon>
    </lineage>
</organism>
<dbReference type="Gene3D" id="3.30.9.10">
    <property type="entry name" value="D-Amino Acid Oxidase, subunit A, domain 2"/>
    <property type="match status" value="1"/>
</dbReference>
<reference evidence="8 10" key="2">
    <citation type="submission" date="2015-07" db="EMBL/GenBank/DDBJ databases">
        <title>Whole genome sequence of Ardenticatena maritima DSM 23922.</title>
        <authorList>
            <person name="Hemp J."/>
            <person name="Ward L.M."/>
            <person name="Pace L.A."/>
            <person name="Fischer W.W."/>
        </authorList>
    </citation>
    <scope>NUCLEOTIDE SEQUENCE [LARGE SCALE GENOMIC DNA]</scope>
    <source>
        <strain evidence="8 10">110S</strain>
    </source>
</reference>
<dbReference type="PANTHER" id="PTHR13847">
    <property type="entry name" value="SARCOSINE DEHYDROGENASE-RELATED"/>
    <property type="match status" value="1"/>
</dbReference>
<dbReference type="EMBL" id="BBZA01000013">
    <property type="protein sequence ID" value="GAP61760.1"/>
    <property type="molecule type" value="Genomic_DNA"/>
</dbReference>
<dbReference type="GO" id="GO:0005737">
    <property type="term" value="C:cytoplasm"/>
    <property type="evidence" value="ECO:0007669"/>
    <property type="project" value="TreeGrafter"/>
</dbReference>
<evidence type="ECO:0000256" key="1">
    <source>
        <dbReference type="ARBA" id="ARBA00004948"/>
    </source>
</evidence>
<dbReference type="EMBL" id="LGKN01000004">
    <property type="protein sequence ID" value="KPL88591.1"/>
    <property type="molecule type" value="Genomic_DNA"/>
</dbReference>
<dbReference type="Pfam" id="PF01266">
    <property type="entry name" value="DAO"/>
    <property type="match status" value="1"/>
</dbReference>
<comment type="catalytic activity">
    <reaction evidence="4">
        <text>glycine + O2 + H2O = glyoxylate + H2O2 + NH4(+)</text>
        <dbReference type="Rhea" id="RHEA:11532"/>
        <dbReference type="ChEBI" id="CHEBI:15377"/>
        <dbReference type="ChEBI" id="CHEBI:15379"/>
        <dbReference type="ChEBI" id="CHEBI:16240"/>
        <dbReference type="ChEBI" id="CHEBI:28938"/>
        <dbReference type="ChEBI" id="CHEBI:36655"/>
        <dbReference type="ChEBI" id="CHEBI:57305"/>
        <dbReference type="EC" id="1.4.3.19"/>
    </reaction>
</comment>
<name>A0A0M9UBF2_9CHLR</name>
<evidence type="ECO:0000313" key="8">
    <source>
        <dbReference type="EMBL" id="KPL88591.1"/>
    </source>
</evidence>
<dbReference type="InterPro" id="IPR012727">
    <property type="entry name" value="Gly_oxidase_ThiO"/>
</dbReference>
<dbReference type="STRING" id="872965.SE16_07455"/>
<dbReference type="RefSeq" id="WP_054491712.1">
    <property type="nucleotide sequence ID" value="NZ_BBZA01000013.1"/>
</dbReference>
<keyword evidence="2" id="KW-0784">Thiamine biosynthesis</keyword>
<protein>
    <recommendedName>
        <fullName evidence="5">glycine oxidase</fullName>
        <ecNumber evidence="5">1.4.3.19</ecNumber>
    </recommendedName>
</protein>
<dbReference type="NCBIfam" id="TIGR02352">
    <property type="entry name" value="thiamin_ThiO"/>
    <property type="match status" value="1"/>
</dbReference>
<keyword evidence="9" id="KW-1185">Reference proteome</keyword>
<dbReference type="UniPathway" id="UPA00060"/>
<accession>A0A0M9UBF2</accession>
<comment type="pathway">
    <text evidence="1">Cofactor biosynthesis; thiamine diphosphate biosynthesis.</text>
</comment>
<evidence type="ECO:0000256" key="5">
    <source>
        <dbReference type="ARBA" id="ARBA00050018"/>
    </source>
</evidence>
<evidence type="ECO:0000256" key="4">
    <source>
        <dbReference type="ARBA" id="ARBA00049872"/>
    </source>
</evidence>
<dbReference type="Gene3D" id="3.50.50.60">
    <property type="entry name" value="FAD/NAD(P)-binding domain"/>
    <property type="match status" value="1"/>
</dbReference>
<dbReference type="AlphaFoldDB" id="A0A0M9UBF2"/>
<dbReference type="PATRIC" id="fig|872965.6.peg.1535"/>
<dbReference type="SUPFAM" id="SSF51905">
    <property type="entry name" value="FAD/NAD(P)-binding domain"/>
    <property type="match status" value="1"/>
</dbReference>
<dbReference type="GO" id="GO:0043799">
    <property type="term" value="F:glycine oxidase activity"/>
    <property type="evidence" value="ECO:0007669"/>
    <property type="project" value="UniProtKB-EC"/>
</dbReference>
<sequence length="374" mass="40809">MSRIAIVGGGIMGLGIGWYLAREGADVTVFDRGRAGRAASWVAGGMLAPHAEAEPGEERLLPLLIEGHKQWPAFVEALEEAAGVSLDYRTDGTLVVALDADDARKFRFWYEYLRGMGQPVEWLSGYEVRKREPHLSREAVAAIWSGHDYHVDNRRVVEALKRVFVQAGGALREETPVREIVIEGGRVRGVRLDEGVFEAETVVLAAGAWSREIEGLPPDIRPPVRPVRGQVVILQMPPEAPLLHHVVWCMDAYLVPRSNGQLLIGATVEEMGFDATPTAGGVFHLLRGAWELLPAVYDLPLTEIAVGFRPTSRDDAPILGPTPVEGLVMATGHHRNGILLAPLTADVVSRFVLTGELDPLAQPFTLARFLSQPA</sequence>
<dbReference type="Proteomes" id="UP000037784">
    <property type="component" value="Unassembled WGS sequence"/>
</dbReference>
<dbReference type="SUPFAM" id="SSF54373">
    <property type="entry name" value="FAD-linked reductases, C-terminal domain"/>
    <property type="match status" value="1"/>
</dbReference>
<gene>
    <name evidence="7" type="primary">thiO</name>
    <name evidence="7" type="ORF">ARMA_0183</name>
    <name evidence="8" type="ORF">SE16_07455</name>
</gene>
<dbReference type="InterPro" id="IPR036188">
    <property type="entry name" value="FAD/NAD-bd_sf"/>
</dbReference>
<dbReference type="EC" id="1.4.3.19" evidence="5"/>
<comment type="caution">
    <text evidence="7">The sequence shown here is derived from an EMBL/GenBank/DDBJ whole genome shotgun (WGS) entry which is preliminary data.</text>
</comment>
<dbReference type="FunCoup" id="A0A0M9UBF2">
    <property type="interactions" value="380"/>
</dbReference>
<evidence type="ECO:0000313" key="9">
    <source>
        <dbReference type="Proteomes" id="UP000037784"/>
    </source>
</evidence>
<evidence type="ECO:0000256" key="3">
    <source>
        <dbReference type="ARBA" id="ARBA00023002"/>
    </source>
</evidence>
<feature type="domain" description="FAD dependent oxidoreductase" evidence="6">
    <location>
        <begin position="3"/>
        <end position="349"/>
    </location>
</feature>
<proteinExistence type="predicted"/>
<dbReference type="GO" id="GO:0009229">
    <property type="term" value="P:thiamine diphosphate biosynthetic process"/>
    <property type="evidence" value="ECO:0007669"/>
    <property type="project" value="UniProtKB-UniPathway"/>
</dbReference>
<dbReference type="OrthoDB" id="9794226at2"/>
<dbReference type="InterPro" id="IPR006076">
    <property type="entry name" value="FAD-dep_OxRdtase"/>
</dbReference>
<dbReference type="GO" id="GO:0009228">
    <property type="term" value="P:thiamine biosynthetic process"/>
    <property type="evidence" value="ECO:0007669"/>
    <property type="project" value="UniProtKB-KW"/>
</dbReference>
<dbReference type="InParanoid" id="A0A0M9UBF2"/>
<keyword evidence="3 7" id="KW-0560">Oxidoreductase</keyword>
<evidence type="ECO:0000256" key="2">
    <source>
        <dbReference type="ARBA" id="ARBA00022977"/>
    </source>
</evidence>
<reference evidence="7 9" key="1">
    <citation type="journal article" date="2015" name="Genome Announc.">
        <title>Draft Genome Sequence of a Heterotrophic Facultative Anaerobic Thermophilic Bacterium, Ardenticatena maritima Strain 110ST.</title>
        <authorList>
            <person name="Kawaichi S."/>
            <person name="Yoshida T."/>
            <person name="Sako Y."/>
            <person name="Nakamura R."/>
        </authorList>
    </citation>
    <scope>NUCLEOTIDE SEQUENCE [LARGE SCALE GENOMIC DNA]</scope>
    <source>
        <strain evidence="7 9">110S</strain>
    </source>
</reference>
<reference evidence="9" key="3">
    <citation type="submission" date="2015-08" db="EMBL/GenBank/DDBJ databases">
        <title>Draft Genome Sequence of a Heterotrophic Facultative Anaerobic Bacterium Ardenticatena maritima Strain 110S.</title>
        <authorList>
            <person name="Kawaichi S."/>
            <person name="Yoshida T."/>
            <person name="Sako Y."/>
            <person name="Nakamura R."/>
        </authorList>
    </citation>
    <scope>NUCLEOTIDE SEQUENCE [LARGE SCALE GENOMIC DNA]</scope>
    <source>
        <strain evidence="9">110S</strain>
    </source>
</reference>
<dbReference type="Proteomes" id="UP000050502">
    <property type="component" value="Unassembled WGS sequence"/>
</dbReference>
<evidence type="ECO:0000313" key="7">
    <source>
        <dbReference type="EMBL" id="GAP61760.1"/>
    </source>
</evidence>
<evidence type="ECO:0000313" key="10">
    <source>
        <dbReference type="Proteomes" id="UP000050502"/>
    </source>
</evidence>
<dbReference type="GO" id="GO:0050660">
    <property type="term" value="F:flavin adenine dinucleotide binding"/>
    <property type="evidence" value="ECO:0007669"/>
    <property type="project" value="InterPro"/>
</dbReference>
<evidence type="ECO:0000259" key="6">
    <source>
        <dbReference type="Pfam" id="PF01266"/>
    </source>
</evidence>
<dbReference type="PANTHER" id="PTHR13847:SF289">
    <property type="entry name" value="GLYCINE OXIDASE"/>
    <property type="match status" value="1"/>
</dbReference>